<feature type="domain" description="Galactosyltransferase C-terminal" evidence="2">
    <location>
        <begin position="130"/>
        <end position="170"/>
    </location>
</feature>
<dbReference type="Proteomes" id="UP000003891">
    <property type="component" value="Unassembled WGS sequence"/>
</dbReference>
<dbReference type="SUPFAM" id="SSF53448">
    <property type="entry name" value="Nucleotide-diphospho-sugar transferases"/>
    <property type="match status" value="1"/>
</dbReference>
<evidence type="ECO:0000256" key="1">
    <source>
        <dbReference type="ARBA" id="ARBA00022679"/>
    </source>
</evidence>
<dbReference type="GO" id="GO:0016740">
    <property type="term" value="F:transferase activity"/>
    <property type="evidence" value="ECO:0007669"/>
    <property type="project" value="UniProtKB-KW"/>
</dbReference>
<dbReference type="InterPro" id="IPR029044">
    <property type="entry name" value="Nucleotide-diphossugar_trans"/>
</dbReference>
<dbReference type="PATRIC" id="fig|743719.3.peg.1173"/>
<evidence type="ECO:0000259" key="2">
    <source>
        <dbReference type="Pfam" id="PF02709"/>
    </source>
</evidence>
<reference evidence="3 4" key="1">
    <citation type="submission" date="2011-09" db="EMBL/GenBank/DDBJ databases">
        <title>The draft genome of Paenibacillus lactis 154.</title>
        <authorList>
            <consortium name="US DOE Joint Genome Institute (JGI-PGF)"/>
            <person name="Lucas S."/>
            <person name="Han J."/>
            <person name="Lapidus A."/>
            <person name="Cheng J.-F."/>
            <person name="Goodwin L."/>
            <person name="Pitluck S."/>
            <person name="Peters L."/>
            <person name="Land M.L."/>
            <person name="Hauser L."/>
            <person name="Siebers A."/>
            <person name="Thelen M."/>
            <person name="Hugenholtz P."/>
            <person name="Allgaier M."/>
            <person name="Woyke T.J."/>
        </authorList>
    </citation>
    <scope>NUCLEOTIDE SEQUENCE [LARGE SCALE GENOMIC DNA]</scope>
    <source>
        <strain evidence="3 4">154</strain>
    </source>
</reference>
<dbReference type="EMBL" id="AGIP01000002">
    <property type="protein sequence ID" value="EHB66951.1"/>
    <property type="molecule type" value="Genomic_DNA"/>
</dbReference>
<dbReference type="InterPro" id="IPR027791">
    <property type="entry name" value="Galactosyl_T_C"/>
</dbReference>
<accession>G4HAJ2</accession>
<name>G4HAJ2_9BACL</name>
<sequence>MSTMFEGISVLIPYQPDGGPRDEAFRYVKEFYRRLLPGAEVCVGDLMEHERFSRSKAINKAAALANGDRFIIADGDLIYDPEMMKEAVRGLEDHEWIIPFTSITRLTLNNSQSILRAEIGWPLQIELETLPYDARLFVGGLNLVTRNAFEAVGGYDERFVGWGGEDEAFAYSLDTIIGKHIRLEGNLLHFWHPFVGPEGNPNYESNYALYHRYKAALGKPEEMRRLIQEKRKESDRDAIVIDRPGTE</sequence>
<gene>
    <name evidence="3" type="ORF">PaelaDRAFT_1175</name>
</gene>
<dbReference type="Gene3D" id="3.90.550.10">
    <property type="entry name" value="Spore Coat Polysaccharide Biosynthesis Protein SpsA, Chain A"/>
    <property type="match status" value="1"/>
</dbReference>
<evidence type="ECO:0000313" key="4">
    <source>
        <dbReference type="Proteomes" id="UP000003891"/>
    </source>
</evidence>
<proteinExistence type="predicted"/>
<evidence type="ECO:0000313" key="3">
    <source>
        <dbReference type="EMBL" id="EHB66951.1"/>
    </source>
</evidence>
<dbReference type="STRING" id="743719.PaelaDRAFT_1175"/>
<dbReference type="Pfam" id="PF02709">
    <property type="entry name" value="Glyco_transf_7C"/>
    <property type="match status" value="1"/>
</dbReference>
<organism evidence="3 4">
    <name type="scientific">Paenibacillus lactis 154</name>
    <dbReference type="NCBI Taxonomy" id="743719"/>
    <lineage>
        <taxon>Bacteria</taxon>
        <taxon>Bacillati</taxon>
        <taxon>Bacillota</taxon>
        <taxon>Bacilli</taxon>
        <taxon>Bacillales</taxon>
        <taxon>Paenibacillaceae</taxon>
        <taxon>Paenibacillus</taxon>
    </lineage>
</organism>
<protein>
    <submittedName>
        <fullName evidence="3">Glycosyl transferase family 2</fullName>
    </submittedName>
</protein>
<dbReference type="eggNOG" id="COG1215">
    <property type="taxonomic scope" value="Bacteria"/>
</dbReference>
<keyword evidence="1 3" id="KW-0808">Transferase</keyword>
<dbReference type="AlphaFoldDB" id="G4HAJ2"/>